<feature type="compositionally biased region" description="Acidic residues" evidence="1">
    <location>
        <begin position="66"/>
        <end position="182"/>
    </location>
</feature>
<dbReference type="OrthoDB" id="3795483at2759"/>
<comment type="caution">
    <text evidence="2">The sequence shown here is derived from an EMBL/GenBank/DDBJ whole genome shotgun (WGS) entry which is preliminary data.</text>
</comment>
<keyword evidence="3" id="KW-1185">Reference proteome</keyword>
<sequence>MADDKAPSLFMNLPLEVRHGIFEHATTRDGKPKKLLRYWFERKEAKEIIAKTAATNPNGQMPQIVYDDDDDEDSDMDEEEVEDQDSAGEDEDADEDEDQEDEDDMDQDDAEDAEADMLEEDGVENMDEDQDDEGVDDPEQVEADMEDEHDTELGEADDAETDTQGDNDADEDNDEAMAEDDNNIQGEETGHGGDTADADATQTPHPPRPIVRAHHKWRHIPNFMRLTHCPPPVELLLTSKQLNDEAKNWYYDVAVLRIEATGSFSHTSFYEEAFSQITEAAFSPMENIRKVEVTFVWDTTWIRADTTGCVDAIFPALLRQRANFVYKILQQAPDLQEVVIHWHDSARDHESANLRIDVLEPFDNLPATVEIIEHYIPADSKPNSRSIAGKRRVEFQNILDMGLDRLF</sequence>
<dbReference type="Proteomes" id="UP001140560">
    <property type="component" value="Unassembled WGS sequence"/>
</dbReference>
<proteinExistence type="predicted"/>
<evidence type="ECO:0000313" key="3">
    <source>
        <dbReference type="Proteomes" id="UP001140560"/>
    </source>
</evidence>
<evidence type="ECO:0000313" key="2">
    <source>
        <dbReference type="EMBL" id="KAJ4363086.1"/>
    </source>
</evidence>
<evidence type="ECO:0000256" key="1">
    <source>
        <dbReference type="SAM" id="MobiDB-lite"/>
    </source>
</evidence>
<dbReference type="EMBL" id="JAPEUY010000020">
    <property type="protein sequence ID" value="KAJ4363086.1"/>
    <property type="molecule type" value="Genomic_DNA"/>
</dbReference>
<organism evidence="2 3">
    <name type="scientific">Neocucurbitaria cava</name>
    <dbReference type="NCBI Taxonomy" id="798079"/>
    <lineage>
        <taxon>Eukaryota</taxon>
        <taxon>Fungi</taxon>
        <taxon>Dikarya</taxon>
        <taxon>Ascomycota</taxon>
        <taxon>Pezizomycotina</taxon>
        <taxon>Dothideomycetes</taxon>
        <taxon>Pleosporomycetidae</taxon>
        <taxon>Pleosporales</taxon>
        <taxon>Pleosporineae</taxon>
        <taxon>Cucurbitariaceae</taxon>
        <taxon>Neocucurbitaria</taxon>
    </lineage>
</organism>
<feature type="region of interest" description="Disordered" evidence="1">
    <location>
        <begin position="50"/>
        <end position="209"/>
    </location>
</feature>
<gene>
    <name evidence="2" type="ORF">N0V83_010206</name>
</gene>
<reference evidence="2" key="1">
    <citation type="submission" date="2022-10" db="EMBL/GenBank/DDBJ databases">
        <title>Tapping the CABI collections for fungal endophytes: first genome assemblies for Collariella, Neodidymelliopsis, Ascochyta clinopodiicola, Didymella pomorum, Didymosphaeria variabile, Neocosmospora piperis and Neocucurbitaria cava.</title>
        <authorList>
            <person name="Hill R."/>
        </authorList>
    </citation>
    <scope>NUCLEOTIDE SEQUENCE</scope>
    <source>
        <strain evidence="2">IMI 356814</strain>
    </source>
</reference>
<protein>
    <submittedName>
        <fullName evidence="2">Uncharacterized protein</fullName>
    </submittedName>
</protein>
<name>A0A9W9CHT4_9PLEO</name>
<accession>A0A9W9CHT4</accession>
<dbReference type="AlphaFoldDB" id="A0A9W9CHT4"/>